<proteinExistence type="predicted"/>
<dbReference type="KEGG" id="pxi:J5O05_02175"/>
<dbReference type="EMBL" id="CP072133">
    <property type="protein sequence ID" value="QTH71783.1"/>
    <property type="molecule type" value="Genomic_DNA"/>
</dbReference>
<reference evidence="1" key="1">
    <citation type="submission" date="2021-03" db="EMBL/GenBank/DDBJ databases">
        <title>Complete Genome of Pseudoalteromonas xiamenensis STKMTI.2, a new potential marine bacterium producing anti-Vibrio compounds.</title>
        <authorList>
            <person name="Handayani D.P."/>
            <person name="Isnansetyo A."/>
            <person name="Istiqomah I."/>
            <person name="Jumina J."/>
        </authorList>
    </citation>
    <scope>NUCLEOTIDE SEQUENCE</scope>
    <source>
        <strain evidence="1">STKMTI.2</strain>
    </source>
</reference>
<protein>
    <submittedName>
        <fullName evidence="1">Uncharacterized protein</fullName>
    </submittedName>
</protein>
<evidence type="ECO:0000313" key="1">
    <source>
        <dbReference type="EMBL" id="QTH71783.1"/>
    </source>
</evidence>
<dbReference type="RefSeq" id="WP_208843407.1">
    <property type="nucleotide sequence ID" value="NZ_CP072133.1"/>
</dbReference>
<name>A0A975HL70_9GAMM</name>
<accession>A0A975HL70</accession>
<dbReference type="Proteomes" id="UP000664904">
    <property type="component" value="Chromosome"/>
</dbReference>
<dbReference type="AlphaFoldDB" id="A0A975HL70"/>
<gene>
    <name evidence="1" type="ORF">J5O05_02175</name>
</gene>
<evidence type="ECO:0000313" key="2">
    <source>
        <dbReference type="Proteomes" id="UP000664904"/>
    </source>
</evidence>
<keyword evidence="2" id="KW-1185">Reference proteome</keyword>
<sequence>MLDFPPYYIVDDKREGLGRDEAVIQLLNQALKDYTVSTIMMPASRAIYALRDTDKLRCLISLYKTRDRVPIFKFFFRVQHSWLTNYRRIKANHIEQT</sequence>
<organism evidence="1 2">
    <name type="scientific">Pseudoalteromonas xiamenensis</name>
    <dbReference type="NCBI Taxonomy" id="882626"/>
    <lineage>
        <taxon>Bacteria</taxon>
        <taxon>Pseudomonadati</taxon>
        <taxon>Pseudomonadota</taxon>
        <taxon>Gammaproteobacteria</taxon>
        <taxon>Alteromonadales</taxon>
        <taxon>Pseudoalteromonadaceae</taxon>
        <taxon>Pseudoalteromonas</taxon>
    </lineage>
</organism>